<evidence type="ECO:0000256" key="12">
    <source>
        <dbReference type="ARBA" id="ARBA00031636"/>
    </source>
</evidence>
<dbReference type="PANTHER" id="PTHR43298:SF2">
    <property type="entry name" value="FMN_FAD EXPORTER YEEO-RELATED"/>
    <property type="match status" value="1"/>
</dbReference>
<evidence type="ECO:0000256" key="3">
    <source>
        <dbReference type="ARBA" id="ARBA00010199"/>
    </source>
</evidence>
<feature type="transmembrane region" description="Helical" evidence="13">
    <location>
        <begin position="422"/>
        <end position="439"/>
    </location>
</feature>
<evidence type="ECO:0000313" key="15">
    <source>
        <dbReference type="Proteomes" id="UP000440004"/>
    </source>
</evidence>
<evidence type="ECO:0000313" key="14">
    <source>
        <dbReference type="EMBL" id="MPW26169.1"/>
    </source>
</evidence>
<dbReference type="GO" id="GO:0042910">
    <property type="term" value="F:xenobiotic transmembrane transporter activity"/>
    <property type="evidence" value="ECO:0007669"/>
    <property type="project" value="InterPro"/>
</dbReference>
<dbReference type="GO" id="GO:0015297">
    <property type="term" value="F:antiporter activity"/>
    <property type="evidence" value="ECO:0007669"/>
    <property type="project" value="UniProtKB-KW"/>
</dbReference>
<keyword evidence="7" id="KW-1003">Cell membrane</keyword>
<feature type="transmembrane region" description="Helical" evidence="13">
    <location>
        <begin position="395"/>
        <end position="416"/>
    </location>
</feature>
<feature type="transmembrane region" description="Helical" evidence="13">
    <location>
        <begin position="363"/>
        <end position="383"/>
    </location>
</feature>
<feature type="transmembrane region" description="Helical" evidence="13">
    <location>
        <begin position="59"/>
        <end position="83"/>
    </location>
</feature>
<evidence type="ECO:0000256" key="13">
    <source>
        <dbReference type="SAM" id="Phobius"/>
    </source>
</evidence>
<evidence type="ECO:0000256" key="2">
    <source>
        <dbReference type="ARBA" id="ARBA00004651"/>
    </source>
</evidence>
<evidence type="ECO:0000256" key="10">
    <source>
        <dbReference type="ARBA" id="ARBA00023065"/>
    </source>
</evidence>
<keyword evidence="9 13" id="KW-1133">Transmembrane helix</keyword>
<dbReference type="NCBIfam" id="TIGR00797">
    <property type="entry name" value="matE"/>
    <property type="match status" value="1"/>
</dbReference>
<dbReference type="GO" id="GO:0005886">
    <property type="term" value="C:plasma membrane"/>
    <property type="evidence" value="ECO:0007669"/>
    <property type="project" value="UniProtKB-SubCell"/>
</dbReference>
<evidence type="ECO:0000256" key="6">
    <source>
        <dbReference type="ARBA" id="ARBA00022449"/>
    </source>
</evidence>
<reference evidence="14 15" key="1">
    <citation type="submission" date="2019-10" db="EMBL/GenBank/DDBJ databases">
        <title>Alkalibaculum tamaniensis sp.nov., a new alkaliphilic acetogen, isolated on methoxylated aromatics from a mud volcano.</title>
        <authorList>
            <person name="Khomyakova M.A."/>
            <person name="Merkel A.Y."/>
            <person name="Bonch-Osmolovskaya E.A."/>
            <person name="Slobodkin A.I."/>
        </authorList>
    </citation>
    <scope>NUCLEOTIDE SEQUENCE [LARGE SCALE GENOMIC DNA]</scope>
    <source>
        <strain evidence="14 15">M08DMB</strain>
    </source>
</reference>
<dbReference type="GO" id="GO:0006811">
    <property type="term" value="P:monoatomic ion transport"/>
    <property type="evidence" value="ECO:0007669"/>
    <property type="project" value="UniProtKB-KW"/>
</dbReference>
<comment type="subcellular location">
    <subcellularLocation>
        <location evidence="2">Cell membrane</location>
        <topology evidence="2">Multi-pass membrane protein</topology>
    </subcellularLocation>
</comment>
<protein>
    <recommendedName>
        <fullName evidence="4">Probable multidrug resistance protein NorM</fullName>
    </recommendedName>
    <alternativeName>
        <fullName evidence="12">Multidrug-efflux transporter</fullName>
    </alternativeName>
</protein>
<feature type="transmembrane region" description="Helical" evidence="13">
    <location>
        <begin position="21"/>
        <end position="39"/>
    </location>
</feature>
<dbReference type="PANTHER" id="PTHR43298">
    <property type="entry name" value="MULTIDRUG RESISTANCE PROTEIN NORM-RELATED"/>
    <property type="match status" value="1"/>
</dbReference>
<evidence type="ECO:0000256" key="11">
    <source>
        <dbReference type="ARBA" id="ARBA00023136"/>
    </source>
</evidence>
<feature type="transmembrane region" description="Helical" evidence="13">
    <location>
        <begin position="198"/>
        <end position="218"/>
    </location>
</feature>
<feature type="transmembrane region" description="Helical" evidence="13">
    <location>
        <begin position="142"/>
        <end position="166"/>
    </location>
</feature>
<feature type="transmembrane region" description="Helical" evidence="13">
    <location>
        <begin position="289"/>
        <end position="309"/>
    </location>
</feature>
<dbReference type="Pfam" id="PF01554">
    <property type="entry name" value="MatE"/>
    <property type="match status" value="2"/>
</dbReference>
<accession>A0A6A7K9H4</accession>
<gene>
    <name evidence="14" type="ORF">GC105_10245</name>
</gene>
<keyword evidence="5" id="KW-0813">Transport</keyword>
<dbReference type="RefSeq" id="WP_152804407.1">
    <property type="nucleotide sequence ID" value="NZ_WHNX01000014.1"/>
</dbReference>
<keyword evidence="6" id="KW-0050">Antiport</keyword>
<feature type="transmembrane region" description="Helical" evidence="13">
    <location>
        <begin position="321"/>
        <end position="343"/>
    </location>
</feature>
<sequence>MGSKISRQTELSMTEGPIGKMLFIYTMPILTCQILQQFYSVADAALIGQYVGVNALAAVGISSLLLSVIINFFIGISTGISVLTSQLFGAKEYDKLRDNISTSILLCIVAGIVMTAAGLIGTDYFLAWLQTPGEIYPLAQRFLHICFWGMVPQLLFNIGAAILRSLGNTRSSLWYLVLSSTTNLILNFWLVAGWNMGITGAALATVLSQWLSALLLVYKLFRMDKRYALSISVISLQQDVYKELLSKGLPSGMQAIFMSISSLVIQTSINSFGTVAVAGMILYARIEGFLYYPLFSFGMAVTGFVGQNMGAHKEDRIHRGMFLAVITTVFFSISMSILLIFCSEPVLKVFTNNQAVIESGRQAILFIFPFYFLYGINQVYIGGIRGLGDTSHPMITSLLFYCIFRVTFCMAVLPLWHDMRVIYAAYNISWILIVILLYFRFNKLSHNLLNDTIITS</sequence>
<evidence type="ECO:0000256" key="5">
    <source>
        <dbReference type="ARBA" id="ARBA00022448"/>
    </source>
</evidence>
<proteinExistence type="inferred from homology"/>
<dbReference type="PIRSF" id="PIRSF006603">
    <property type="entry name" value="DinF"/>
    <property type="match status" value="1"/>
</dbReference>
<dbReference type="InterPro" id="IPR050222">
    <property type="entry name" value="MATE_MdtK"/>
</dbReference>
<dbReference type="AlphaFoldDB" id="A0A6A7K9H4"/>
<keyword evidence="11 13" id="KW-0472">Membrane</keyword>
<feature type="transmembrane region" description="Helical" evidence="13">
    <location>
        <begin position="173"/>
        <end position="192"/>
    </location>
</feature>
<evidence type="ECO:0000256" key="8">
    <source>
        <dbReference type="ARBA" id="ARBA00022692"/>
    </source>
</evidence>
<comment type="similarity">
    <text evidence="3">Belongs to the multi antimicrobial extrusion (MATE) (TC 2.A.66.1) family.</text>
</comment>
<feature type="transmembrane region" description="Helical" evidence="13">
    <location>
        <begin position="104"/>
        <end position="122"/>
    </location>
</feature>
<keyword evidence="8 13" id="KW-0812">Transmembrane</keyword>
<keyword evidence="15" id="KW-1185">Reference proteome</keyword>
<evidence type="ECO:0000256" key="7">
    <source>
        <dbReference type="ARBA" id="ARBA00022475"/>
    </source>
</evidence>
<evidence type="ECO:0000256" key="4">
    <source>
        <dbReference type="ARBA" id="ARBA00020268"/>
    </source>
</evidence>
<evidence type="ECO:0000256" key="9">
    <source>
        <dbReference type="ARBA" id="ARBA00022989"/>
    </source>
</evidence>
<dbReference type="CDD" id="cd13138">
    <property type="entry name" value="MATE_yoeA_like"/>
    <property type="match status" value="1"/>
</dbReference>
<dbReference type="EMBL" id="WHNX01000014">
    <property type="protein sequence ID" value="MPW26169.1"/>
    <property type="molecule type" value="Genomic_DNA"/>
</dbReference>
<name>A0A6A7K9H4_9FIRM</name>
<keyword evidence="10" id="KW-0406">Ion transport</keyword>
<comment type="function">
    <text evidence="1">Multidrug efflux pump.</text>
</comment>
<dbReference type="Proteomes" id="UP000440004">
    <property type="component" value="Unassembled WGS sequence"/>
</dbReference>
<evidence type="ECO:0000256" key="1">
    <source>
        <dbReference type="ARBA" id="ARBA00003408"/>
    </source>
</evidence>
<dbReference type="InterPro" id="IPR048279">
    <property type="entry name" value="MdtK-like"/>
</dbReference>
<dbReference type="InterPro" id="IPR002528">
    <property type="entry name" value="MATE_fam"/>
</dbReference>
<organism evidence="14 15">
    <name type="scientific">Alkalibaculum sporogenes</name>
    <dbReference type="NCBI Taxonomy" id="2655001"/>
    <lineage>
        <taxon>Bacteria</taxon>
        <taxon>Bacillati</taxon>
        <taxon>Bacillota</taxon>
        <taxon>Clostridia</taxon>
        <taxon>Eubacteriales</taxon>
        <taxon>Eubacteriaceae</taxon>
        <taxon>Alkalibaculum</taxon>
    </lineage>
</organism>
<comment type="caution">
    <text evidence="14">The sequence shown here is derived from an EMBL/GenBank/DDBJ whole genome shotgun (WGS) entry which is preliminary data.</text>
</comment>